<dbReference type="Pfam" id="PF10232">
    <property type="entry name" value="Med8"/>
    <property type="match status" value="1"/>
</dbReference>
<keyword evidence="5 9" id="KW-0010">Activator</keyword>
<proteinExistence type="inferred from homology"/>
<dbReference type="GO" id="GO:0000978">
    <property type="term" value="F:RNA polymerase II cis-regulatory region sequence-specific DNA binding"/>
    <property type="evidence" value="ECO:0007669"/>
    <property type="project" value="EnsemblFungi"/>
</dbReference>
<name>A0A1G4J5E8_9SACH</name>
<evidence type="ECO:0000313" key="11">
    <source>
        <dbReference type="Proteomes" id="UP000190274"/>
    </source>
</evidence>
<dbReference type="GO" id="GO:0016592">
    <property type="term" value="C:mediator complex"/>
    <property type="evidence" value="ECO:0007669"/>
    <property type="project" value="InterPro"/>
</dbReference>
<comment type="subcellular location">
    <subcellularLocation>
        <location evidence="1 9">Nucleus</location>
    </subcellularLocation>
</comment>
<keyword evidence="6 9" id="KW-0804">Transcription</keyword>
<evidence type="ECO:0000256" key="1">
    <source>
        <dbReference type="ARBA" id="ARBA00004123"/>
    </source>
</evidence>
<keyword evidence="4 9" id="KW-0805">Transcription regulation</keyword>
<protein>
    <recommendedName>
        <fullName evidence="3 9">Mediator of RNA polymerase II transcription subunit 8</fullName>
    </recommendedName>
    <alternativeName>
        <fullName evidence="8 9">Mediator complex subunit 8</fullName>
    </alternativeName>
</protein>
<dbReference type="PANTHER" id="PTHR13074:SF9">
    <property type="entry name" value="MEDIATOR OF RNA POLYMERASE II TRANSCRIPTION SUBUNIT 8"/>
    <property type="match status" value="1"/>
</dbReference>
<evidence type="ECO:0000256" key="2">
    <source>
        <dbReference type="ARBA" id="ARBA00005716"/>
    </source>
</evidence>
<comment type="function">
    <text evidence="9">Component of the Mediator complex, a coactivator involved in the regulated transcription of nearly all RNA polymerase II-dependent genes. Mediator functions as a bridge to convey information from gene-specific regulatory proteins to the basal RNA polymerase II transcription machinery. Mediator is recruited to promoters by direct interactions with regulatory proteins and serves as a scaffold for the assembly of a functional preinitiation complex with RNA polymerase II and the general transcription factors.</text>
</comment>
<comment type="similarity">
    <text evidence="2 9">Belongs to the Mediator complex subunit 8 family.</text>
</comment>
<gene>
    <name evidence="9" type="primary">MED8</name>
    <name evidence="10" type="ORF">LADA_0D04456G</name>
</gene>
<keyword evidence="11" id="KW-1185">Reference proteome</keyword>
<sequence>MAQRVPNNTATGVINPQDEFNFQHVPAQALDAVRMRFAQLTHSLAKLKDEMSRAELPQWYSLQAQVSVILTQLQSLTTTIHHFEELLDSTVVYPLANFPTTAHEGLLTTLLRKKNNPEADAWISDAKETVGVDMNTTSSADLRALLKSDEAVTKWALKFLDDDYSNYAFQGLHTAQELSDDPSLGQVDEYKPSRAKSVPKKPFDVDGVLKAVHQGIT</sequence>
<dbReference type="GO" id="GO:0060261">
    <property type="term" value="P:positive regulation of transcription initiation by RNA polymerase II"/>
    <property type="evidence" value="ECO:0007669"/>
    <property type="project" value="EnsemblFungi"/>
</dbReference>
<keyword evidence="7 9" id="KW-0539">Nucleus</keyword>
<dbReference type="EMBL" id="LT598454">
    <property type="protein sequence ID" value="SCU84888.1"/>
    <property type="molecule type" value="Genomic_DNA"/>
</dbReference>
<dbReference type="AlphaFoldDB" id="A0A1G4J5E8"/>
<dbReference type="GO" id="GO:0017025">
    <property type="term" value="F:TBP-class protein binding"/>
    <property type="evidence" value="ECO:0007669"/>
    <property type="project" value="EnsemblFungi"/>
</dbReference>
<evidence type="ECO:0000256" key="6">
    <source>
        <dbReference type="ARBA" id="ARBA00023163"/>
    </source>
</evidence>
<dbReference type="GO" id="GO:0003714">
    <property type="term" value="F:transcription corepressor activity"/>
    <property type="evidence" value="ECO:0007669"/>
    <property type="project" value="EnsemblFungi"/>
</dbReference>
<comment type="subunit">
    <text evidence="9">Component of the Mediator complex.</text>
</comment>
<accession>A0A1G4J5E8</accession>
<dbReference type="GO" id="GO:0032968">
    <property type="term" value="P:positive regulation of transcription elongation by RNA polymerase II"/>
    <property type="evidence" value="ECO:0007669"/>
    <property type="project" value="EnsemblFungi"/>
</dbReference>
<evidence type="ECO:0000256" key="9">
    <source>
        <dbReference type="RuleBase" id="RU364144"/>
    </source>
</evidence>
<dbReference type="GO" id="GO:0070847">
    <property type="term" value="C:core mediator complex"/>
    <property type="evidence" value="ECO:0007669"/>
    <property type="project" value="EnsemblFungi"/>
</dbReference>
<organism evidence="10 11">
    <name type="scientific">Lachancea dasiensis</name>
    <dbReference type="NCBI Taxonomy" id="1072105"/>
    <lineage>
        <taxon>Eukaryota</taxon>
        <taxon>Fungi</taxon>
        <taxon>Dikarya</taxon>
        <taxon>Ascomycota</taxon>
        <taxon>Saccharomycotina</taxon>
        <taxon>Saccharomycetes</taxon>
        <taxon>Saccharomycetales</taxon>
        <taxon>Saccharomycetaceae</taxon>
        <taxon>Lachancea</taxon>
    </lineage>
</organism>
<evidence type="ECO:0000256" key="3">
    <source>
        <dbReference type="ARBA" id="ARBA00020637"/>
    </source>
</evidence>
<evidence type="ECO:0000256" key="4">
    <source>
        <dbReference type="ARBA" id="ARBA00023015"/>
    </source>
</evidence>
<dbReference type="GO" id="GO:0000122">
    <property type="term" value="P:negative regulation of transcription by RNA polymerase II"/>
    <property type="evidence" value="ECO:0007669"/>
    <property type="project" value="EnsemblFungi"/>
</dbReference>
<evidence type="ECO:0000313" key="10">
    <source>
        <dbReference type="EMBL" id="SCU84888.1"/>
    </source>
</evidence>
<dbReference type="Proteomes" id="UP000190274">
    <property type="component" value="Chromosome D"/>
</dbReference>
<reference evidence="10 11" key="1">
    <citation type="submission" date="2016-03" db="EMBL/GenBank/DDBJ databases">
        <authorList>
            <person name="Devillers H."/>
        </authorList>
    </citation>
    <scope>NUCLEOTIDE SEQUENCE [LARGE SCALE GENOMIC DNA]</scope>
    <source>
        <strain evidence="10">CBS 10888</strain>
    </source>
</reference>
<dbReference type="PANTHER" id="PTHR13074">
    <property type="entry name" value="MEDIATOR OF RNA POLYMERASE II TRANSCRIPTION SUBUNIT 8"/>
    <property type="match status" value="1"/>
</dbReference>
<dbReference type="Gene3D" id="6.10.250.2610">
    <property type="match status" value="1"/>
</dbReference>
<evidence type="ECO:0000256" key="8">
    <source>
        <dbReference type="ARBA" id="ARBA00031261"/>
    </source>
</evidence>
<dbReference type="InterPro" id="IPR019364">
    <property type="entry name" value="Mediatior_Med8_fun/met"/>
</dbReference>
<dbReference type="GO" id="GO:0051123">
    <property type="term" value="P:RNA polymerase II preinitiation complex assembly"/>
    <property type="evidence" value="ECO:0007669"/>
    <property type="project" value="EnsemblFungi"/>
</dbReference>
<evidence type="ECO:0000256" key="5">
    <source>
        <dbReference type="ARBA" id="ARBA00023159"/>
    </source>
</evidence>
<dbReference type="Gene3D" id="1.20.58.1710">
    <property type="match status" value="1"/>
</dbReference>
<dbReference type="OrthoDB" id="5329317at2759"/>
<evidence type="ECO:0000256" key="7">
    <source>
        <dbReference type="ARBA" id="ARBA00023242"/>
    </source>
</evidence>